<reference evidence="2" key="1">
    <citation type="submission" date="2013-03" db="EMBL/GenBank/DDBJ databases">
        <authorList>
            <person name="Jeffery W."/>
            <person name="Warren W."/>
            <person name="Wilson R.K."/>
        </authorList>
    </citation>
    <scope>NUCLEOTIDE SEQUENCE</scope>
    <source>
        <strain evidence="2">female</strain>
    </source>
</reference>
<evidence type="ECO:0000313" key="1">
    <source>
        <dbReference type="Ensembl" id="ENSAMXP00000053251.1"/>
    </source>
</evidence>
<sequence>MSPTLSPQWAHEQVAMVAGNGGYTWCPIWPQKERPIIDPQYDTIPRGDQPATWWQVDYIGLFHAWIRAGFVPH</sequence>
<reference evidence="1" key="3">
    <citation type="submission" date="2025-08" db="UniProtKB">
        <authorList>
            <consortium name="Ensembl"/>
        </authorList>
    </citation>
    <scope>IDENTIFICATION</scope>
</reference>
<accession>A0A3B1KHA4</accession>
<dbReference type="GeneTree" id="ENSGT00960000187632"/>
<protein>
    <submittedName>
        <fullName evidence="1">Uncharacterized protein</fullName>
    </submittedName>
</protein>
<keyword evidence="2" id="KW-1185">Reference proteome</keyword>
<reference evidence="1" key="4">
    <citation type="submission" date="2025-09" db="UniProtKB">
        <authorList>
            <consortium name="Ensembl"/>
        </authorList>
    </citation>
    <scope>IDENTIFICATION</scope>
</reference>
<name>A0A3B1KHA4_ASTMX</name>
<evidence type="ECO:0000313" key="2">
    <source>
        <dbReference type="Proteomes" id="UP000018467"/>
    </source>
</evidence>
<dbReference type="Proteomes" id="UP000018467">
    <property type="component" value="Unassembled WGS sequence"/>
</dbReference>
<dbReference type="AlphaFoldDB" id="A0A3B1KHA4"/>
<dbReference type="InParanoid" id="A0A3B1KHA4"/>
<proteinExistence type="predicted"/>
<organism evidence="1 2">
    <name type="scientific">Astyanax mexicanus</name>
    <name type="common">Blind cave fish</name>
    <name type="synonym">Astyanax fasciatus mexicanus</name>
    <dbReference type="NCBI Taxonomy" id="7994"/>
    <lineage>
        <taxon>Eukaryota</taxon>
        <taxon>Metazoa</taxon>
        <taxon>Chordata</taxon>
        <taxon>Craniata</taxon>
        <taxon>Vertebrata</taxon>
        <taxon>Euteleostomi</taxon>
        <taxon>Actinopterygii</taxon>
        <taxon>Neopterygii</taxon>
        <taxon>Teleostei</taxon>
        <taxon>Ostariophysi</taxon>
        <taxon>Characiformes</taxon>
        <taxon>Characoidei</taxon>
        <taxon>Acestrorhamphidae</taxon>
        <taxon>Acestrorhamphinae</taxon>
        <taxon>Astyanax</taxon>
    </lineage>
</organism>
<dbReference type="Ensembl" id="ENSAMXT00000042187.1">
    <property type="protein sequence ID" value="ENSAMXP00000053251.1"/>
    <property type="gene ID" value="ENSAMXG00000034974.1"/>
</dbReference>
<reference evidence="2" key="2">
    <citation type="journal article" date="2014" name="Nat. Commun.">
        <title>The cavefish genome reveals candidate genes for eye loss.</title>
        <authorList>
            <person name="McGaugh S.E."/>
            <person name="Gross J.B."/>
            <person name="Aken B."/>
            <person name="Blin M."/>
            <person name="Borowsky R."/>
            <person name="Chalopin D."/>
            <person name="Hinaux H."/>
            <person name="Jeffery W.R."/>
            <person name="Keene A."/>
            <person name="Ma L."/>
            <person name="Minx P."/>
            <person name="Murphy D."/>
            <person name="O'Quin K.E."/>
            <person name="Retaux S."/>
            <person name="Rohner N."/>
            <person name="Searle S.M."/>
            <person name="Stahl B.A."/>
            <person name="Tabin C."/>
            <person name="Volff J.N."/>
            <person name="Yoshizawa M."/>
            <person name="Warren W.C."/>
        </authorList>
    </citation>
    <scope>NUCLEOTIDE SEQUENCE [LARGE SCALE GENOMIC DNA]</scope>
    <source>
        <strain evidence="2">female</strain>
    </source>
</reference>